<dbReference type="Proteomes" id="UP001597286">
    <property type="component" value="Unassembled WGS sequence"/>
</dbReference>
<comment type="caution">
    <text evidence="2">The sequence shown here is derived from an EMBL/GenBank/DDBJ whole genome shotgun (WGS) entry which is preliminary data.</text>
</comment>
<proteinExistence type="predicted"/>
<sequence length="407" mass="42485">MTATLRVVAPAIALATLLTGCAGSTDATPADESTAAPVTPTEVSKAAPRLAVTHDGGVTVLDASTFEQVAEFDLDGFARLNAAGDGRHVLISAGSQFRVLDTGAWSEPHGDHAHHYTAAPALADWSFDAEKPGHVVRHADVTTLFADGTGQVQTFDPHGLSEGKPETTIHRTPEAHHGVAVDLPDGGMVTTIGNSESRSGVVVLDADRHEVARNEECPGVHGEAAAADEVLVFGCQDGVLVVRDGVITKIQSPDVYGRIGNQSGSEVSPIVLGDYKTDKDAELERPQRVMLVDTVANRLTPVDLGTSYSFRSLGRGPQGEALVLGTDGALHVIDPVAATVTRKIAVVDPWTEPLEWQDPRPTLVVSGDTAYVTEPATGELHAVDLATGAVTATAQLEHTPNEITAAA</sequence>
<dbReference type="NCBIfam" id="NF038015">
    <property type="entry name" value="AztD"/>
    <property type="match status" value="1"/>
</dbReference>
<dbReference type="RefSeq" id="WP_378483203.1">
    <property type="nucleotide sequence ID" value="NZ_JBHUFB010000001.1"/>
</dbReference>
<evidence type="ECO:0000256" key="1">
    <source>
        <dbReference type="SAM" id="SignalP"/>
    </source>
</evidence>
<protein>
    <submittedName>
        <fullName evidence="2">Zinc metallochaperone AztD</fullName>
    </submittedName>
</protein>
<dbReference type="Gene3D" id="2.130.10.10">
    <property type="entry name" value="YVTN repeat-like/Quinoprotein amine dehydrogenase"/>
    <property type="match status" value="2"/>
</dbReference>
<dbReference type="InterPro" id="IPR047697">
    <property type="entry name" value="AztD-like"/>
</dbReference>
<feature type="chain" id="PRO_5047423138" evidence="1">
    <location>
        <begin position="23"/>
        <end position="407"/>
    </location>
</feature>
<keyword evidence="1" id="KW-0732">Signal</keyword>
<reference evidence="3" key="1">
    <citation type="journal article" date="2019" name="Int. J. Syst. Evol. Microbiol.">
        <title>The Global Catalogue of Microorganisms (GCM) 10K type strain sequencing project: providing services to taxonomists for standard genome sequencing and annotation.</title>
        <authorList>
            <consortium name="The Broad Institute Genomics Platform"/>
            <consortium name="The Broad Institute Genome Sequencing Center for Infectious Disease"/>
            <person name="Wu L."/>
            <person name="Ma J."/>
        </authorList>
    </citation>
    <scope>NUCLEOTIDE SEQUENCE [LARGE SCALE GENOMIC DNA]</scope>
    <source>
        <strain evidence="3">DT72</strain>
    </source>
</reference>
<dbReference type="InterPro" id="IPR011044">
    <property type="entry name" value="Quino_amine_DH_bsu"/>
</dbReference>
<gene>
    <name evidence="2" type="primary">aztD</name>
    <name evidence="2" type="ORF">ACFSJG_00315</name>
</gene>
<dbReference type="SUPFAM" id="SSF50969">
    <property type="entry name" value="YVTN repeat-like/Quinoprotein amine dehydrogenase"/>
    <property type="match status" value="1"/>
</dbReference>
<evidence type="ECO:0000313" key="3">
    <source>
        <dbReference type="Proteomes" id="UP001597286"/>
    </source>
</evidence>
<dbReference type="PROSITE" id="PS51257">
    <property type="entry name" value="PROKAR_LIPOPROTEIN"/>
    <property type="match status" value="1"/>
</dbReference>
<evidence type="ECO:0000313" key="2">
    <source>
        <dbReference type="EMBL" id="MFD1810643.1"/>
    </source>
</evidence>
<name>A0ABW4NY18_9NOCA</name>
<dbReference type="InterPro" id="IPR015943">
    <property type="entry name" value="WD40/YVTN_repeat-like_dom_sf"/>
</dbReference>
<organism evidence="2 3">
    <name type="scientific">Rhodococcus gannanensis</name>
    <dbReference type="NCBI Taxonomy" id="1960308"/>
    <lineage>
        <taxon>Bacteria</taxon>
        <taxon>Bacillati</taxon>
        <taxon>Actinomycetota</taxon>
        <taxon>Actinomycetes</taxon>
        <taxon>Mycobacteriales</taxon>
        <taxon>Nocardiaceae</taxon>
        <taxon>Rhodococcus</taxon>
    </lineage>
</organism>
<dbReference type="EMBL" id="JBHUFB010000001">
    <property type="protein sequence ID" value="MFD1810643.1"/>
    <property type="molecule type" value="Genomic_DNA"/>
</dbReference>
<keyword evidence="3" id="KW-1185">Reference proteome</keyword>
<accession>A0ABW4NY18</accession>
<feature type="signal peptide" evidence="1">
    <location>
        <begin position="1"/>
        <end position="22"/>
    </location>
</feature>